<dbReference type="SUPFAM" id="SSF56176">
    <property type="entry name" value="FAD-binding/transporter-associated domain-like"/>
    <property type="match status" value="1"/>
</dbReference>
<dbReference type="InterPro" id="IPR016169">
    <property type="entry name" value="FAD-bd_PCMH_sub2"/>
</dbReference>
<dbReference type="InterPro" id="IPR016166">
    <property type="entry name" value="FAD-bd_PCMH"/>
</dbReference>
<proteinExistence type="predicted"/>
<evidence type="ECO:0000256" key="1">
    <source>
        <dbReference type="ARBA" id="ARBA00022630"/>
    </source>
</evidence>
<dbReference type="PANTHER" id="PTHR42659:SF2">
    <property type="entry name" value="XANTHINE DEHYDROGENASE SUBUNIT C-RELATED"/>
    <property type="match status" value="1"/>
</dbReference>
<dbReference type="PANTHER" id="PTHR42659">
    <property type="entry name" value="XANTHINE DEHYDROGENASE SUBUNIT C-RELATED"/>
    <property type="match status" value="1"/>
</dbReference>
<accession>A0A382NIX6</accession>
<evidence type="ECO:0000256" key="2">
    <source>
        <dbReference type="ARBA" id="ARBA00022827"/>
    </source>
</evidence>
<evidence type="ECO:0000259" key="4">
    <source>
        <dbReference type="PROSITE" id="PS51387"/>
    </source>
</evidence>
<dbReference type="PROSITE" id="PS51387">
    <property type="entry name" value="FAD_PCMH"/>
    <property type="match status" value="1"/>
</dbReference>
<name>A0A382NIX6_9ZZZZ</name>
<dbReference type="GO" id="GO:0016491">
    <property type="term" value="F:oxidoreductase activity"/>
    <property type="evidence" value="ECO:0007669"/>
    <property type="project" value="UniProtKB-KW"/>
</dbReference>
<dbReference type="InterPro" id="IPR051312">
    <property type="entry name" value="Diverse_Substr_Oxidored"/>
</dbReference>
<dbReference type="InterPro" id="IPR036318">
    <property type="entry name" value="FAD-bd_PCMH-like_sf"/>
</dbReference>
<dbReference type="AlphaFoldDB" id="A0A382NIX6"/>
<keyword evidence="1" id="KW-0285">Flavoprotein</keyword>
<reference evidence="5" key="1">
    <citation type="submission" date="2018-05" db="EMBL/GenBank/DDBJ databases">
        <authorList>
            <person name="Lanie J.A."/>
            <person name="Ng W.-L."/>
            <person name="Kazmierczak K.M."/>
            <person name="Andrzejewski T.M."/>
            <person name="Davidsen T.M."/>
            <person name="Wayne K.J."/>
            <person name="Tettelin H."/>
            <person name="Glass J.I."/>
            <person name="Rusch D."/>
            <person name="Podicherti R."/>
            <person name="Tsui H.-C.T."/>
            <person name="Winkler M.E."/>
        </authorList>
    </citation>
    <scope>NUCLEOTIDE SEQUENCE</scope>
</reference>
<evidence type="ECO:0000313" key="5">
    <source>
        <dbReference type="EMBL" id="SVC60438.1"/>
    </source>
</evidence>
<keyword evidence="3" id="KW-0560">Oxidoreductase</keyword>
<dbReference type="Gene3D" id="3.30.465.10">
    <property type="match status" value="1"/>
</dbReference>
<sequence length="161" mass="17004">MKLRLSEPAILIDISHIPNLARIRERDGVIEIGAGTVHHDVATSPLLTARCPILSETASEIGAQQVRNLGTLGGSIAHADPSADYPATLLALDAKILLVGPNGERAVSAQDFFQDVFSVDLAPNEIIGGVRFVPTRTGAYAKLHQRASHFAIVGVAAVLQV</sequence>
<evidence type="ECO:0000256" key="3">
    <source>
        <dbReference type="ARBA" id="ARBA00023002"/>
    </source>
</evidence>
<dbReference type="FunFam" id="3.30.465.10:FF:000017">
    <property type="entry name" value="Xanthine dehydrogenase, FAD binding subunit"/>
    <property type="match status" value="1"/>
</dbReference>
<organism evidence="5">
    <name type="scientific">marine metagenome</name>
    <dbReference type="NCBI Taxonomy" id="408172"/>
    <lineage>
        <taxon>unclassified sequences</taxon>
        <taxon>metagenomes</taxon>
        <taxon>ecological metagenomes</taxon>
    </lineage>
</organism>
<dbReference type="GO" id="GO:0071949">
    <property type="term" value="F:FAD binding"/>
    <property type="evidence" value="ECO:0007669"/>
    <property type="project" value="InterPro"/>
</dbReference>
<keyword evidence="2" id="KW-0274">FAD</keyword>
<dbReference type="Pfam" id="PF00941">
    <property type="entry name" value="FAD_binding_5"/>
    <property type="match status" value="1"/>
</dbReference>
<dbReference type="InterPro" id="IPR002346">
    <property type="entry name" value="Mopterin_DH_FAD-bd"/>
</dbReference>
<feature type="non-terminal residue" evidence="5">
    <location>
        <position position="161"/>
    </location>
</feature>
<protein>
    <recommendedName>
        <fullName evidence="4">FAD-binding PCMH-type domain-containing protein</fullName>
    </recommendedName>
</protein>
<gene>
    <name evidence="5" type="ORF">METZ01_LOCUS313292</name>
</gene>
<feature type="domain" description="FAD-binding PCMH-type" evidence="4">
    <location>
        <begin position="1"/>
        <end position="137"/>
    </location>
</feature>
<dbReference type="EMBL" id="UINC01100406">
    <property type="protein sequence ID" value="SVC60438.1"/>
    <property type="molecule type" value="Genomic_DNA"/>
</dbReference>